<feature type="domain" description="Serine dehydratase-like alpha subunit" evidence="12">
    <location>
        <begin position="21"/>
        <end position="281"/>
    </location>
</feature>
<dbReference type="PANTHER" id="PTHR30182:SF1">
    <property type="entry name" value="L-SERINE DEHYDRATASE 1"/>
    <property type="match status" value="1"/>
</dbReference>
<dbReference type="SUPFAM" id="SSF103378">
    <property type="entry name" value="2-methylcitrate dehydratase PrpD"/>
    <property type="match status" value="1"/>
</dbReference>
<keyword evidence="7 11" id="KW-0408">Iron</keyword>
<keyword evidence="8 11" id="KW-0411">Iron-sulfur</keyword>
<dbReference type="AlphaFoldDB" id="A0A3B6VA90"/>
<dbReference type="GO" id="GO:0051539">
    <property type="term" value="F:4 iron, 4 sulfur cluster binding"/>
    <property type="evidence" value="ECO:0007669"/>
    <property type="project" value="UniProtKB-UniRule"/>
</dbReference>
<evidence type="ECO:0000256" key="6">
    <source>
        <dbReference type="ARBA" id="ARBA00022723"/>
    </source>
</evidence>
<dbReference type="GO" id="GO:0046872">
    <property type="term" value="F:metal ion binding"/>
    <property type="evidence" value="ECO:0007669"/>
    <property type="project" value="UniProtKB-KW"/>
</dbReference>
<dbReference type="GO" id="GO:0006094">
    <property type="term" value="P:gluconeogenesis"/>
    <property type="evidence" value="ECO:0007669"/>
    <property type="project" value="UniProtKB-KW"/>
</dbReference>
<comment type="catalytic activity">
    <reaction evidence="10 11">
        <text>L-serine = pyruvate + NH4(+)</text>
        <dbReference type="Rhea" id="RHEA:19169"/>
        <dbReference type="ChEBI" id="CHEBI:15361"/>
        <dbReference type="ChEBI" id="CHEBI:28938"/>
        <dbReference type="ChEBI" id="CHEBI:33384"/>
        <dbReference type="EC" id="4.3.1.17"/>
    </reaction>
</comment>
<evidence type="ECO:0000256" key="10">
    <source>
        <dbReference type="ARBA" id="ARBA00049406"/>
    </source>
</evidence>
<accession>A0A3B6VA90</accession>
<gene>
    <name evidence="13" type="primary">sdaA</name>
    <name evidence="13" type="ordered locus">BHWA1_02269</name>
</gene>
<dbReference type="EC" id="4.3.1.17" evidence="11"/>
<dbReference type="InterPro" id="IPR005130">
    <property type="entry name" value="Ser_deHydtase-like_asu"/>
</dbReference>
<dbReference type="Pfam" id="PF03313">
    <property type="entry name" value="SDH_alpha"/>
    <property type="match status" value="1"/>
</dbReference>
<keyword evidence="5 11" id="KW-0004">4Fe-4S</keyword>
<dbReference type="STRING" id="565034.BHWA1_02269"/>
<evidence type="ECO:0000313" key="13">
    <source>
        <dbReference type="EMBL" id="ACN84725.1"/>
    </source>
</evidence>
<name>A0A3B6VA90_BRAHW</name>
<evidence type="ECO:0000256" key="5">
    <source>
        <dbReference type="ARBA" id="ARBA00022485"/>
    </source>
</evidence>
<dbReference type="NCBIfam" id="TIGR00718">
    <property type="entry name" value="sda_alpha"/>
    <property type="match status" value="1"/>
</dbReference>
<protein>
    <recommendedName>
        <fullName evidence="11">L-serine dehydratase</fullName>
        <ecNumber evidence="11">4.3.1.17</ecNumber>
    </recommendedName>
</protein>
<dbReference type="KEGG" id="bhy:BHWA1_02269"/>
<dbReference type="GO" id="GO:0003941">
    <property type="term" value="F:L-serine ammonia-lyase activity"/>
    <property type="evidence" value="ECO:0007669"/>
    <property type="project" value="UniProtKB-UniRule"/>
</dbReference>
<keyword evidence="6 11" id="KW-0479">Metal-binding</keyword>
<dbReference type="EMBL" id="CP001357">
    <property type="protein sequence ID" value="ACN84725.1"/>
    <property type="molecule type" value="Genomic_DNA"/>
</dbReference>
<comment type="cofactor">
    <cofactor evidence="1 11">
        <name>[4Fe-4S] cluster</name>
        <dbReference type="ChEBI" id="CHEBI:49883"/>
    </cofactor>
</comment>
<evidence type="ECO:0000256" key="9">
    <source>
        <dbReference type="ARBA" id="ARBA00023239"/>
    </source>
</evidence>
<proteinExistence type="inferred from homology"/>
<reference evidence="13 14" key="1">
    <citation type="journal article" date="2009" name="PLoS ONE">
        <title>Genome sequence of the pathogenic intestinal spirochete Brachyspira hyodysenteriae reveals adaptations to its lifestyle in the porcine large intestine.</title>
        <authorList>
            <person name="Bellgard M.I."/>
            <person name="Wanchanthuek P."/>
            <person name="La T."/>
            <person name="Ryan K."/>
            <person name="Moolhuijzen P."/>
            <person name="Albertyn Z."/>
            <person name="Shaban B."/>
            <person name="Motro Y."/>
            <person name="Dunn D.S."/>
            <person name="Schibeci D."/>
            <person name="Hunter A."/>
            <person name="Barrero R."/>
            <person name="Phillips N.D."/>
            <person name="Hampson D.J."/>
        </authorList>
    </citation>
    <scope>NUCLEOTIDE SEQUENCE [LARGE SCALE GENOMIC DNA]</scope>
    <source>
        <strain evidence="14">ATCC 49526 / WA1</strain>
    </source>
</reference>
<dbReference type="InterPro" id="IPR051318">
    <property type="entry name" value="Fe-S_L-Ser"/>
</dbReference>
<evidence type="ECO:0000256" key="2">
    <source>
        <dbReference type="ARBA" id="ARBA00004742"/>
    </source>
</evidence>
<dbReference type="PANTHER" id="PTHR30182">
    <property type="entry name" value="L-SERINE DEHYDRATASE"/>
    <property type="match status" value="1"/>
</dbReference>
<evidence type="ECO:0000256" key="4">
    <source>
        <dbReference type="ARBA" id="ARBA00022432"/>
    </source>
</evidence>
<evidence type="ECO:0000256" key="1">
    <source>
        <dbReference type="ARBA" id="ARBA00001966"/>
    </source>
</evidence>
<evidence type="ECO:0000259" key="12">
    <source>
        <dbReference type="Pfam" id="PF03313"/>
    </source>
</evidence>
<keyword evidence="9 11" id="KW-0456">Lyase</keyword>
<dbReference type="Proteomes" id="UP000001803">
    <property type="component" value="Chromosome"/>
</dbReference>
<evidence type="ECO:0000256" key="3">
    <source>
        <dbReference type="ARBA" id="ARBA00008636"/>
    </source>
</evidence>
<evidence type="ECO:0000313" key="14">
    <source>
        <dbReference type="Proteomes" id="UP000001803"/>
    </source>
</evidence>
<keyword evidence="4 11" id="KW-0312">Gluconeogenesis</keyword>
<sequence length="299" mass="31353">MEYKNIMDIKSIESLVALAAEKKVKISDIVIDIEAQSQNIDRQTVINNMASYYDIMKEAVENGKKDKFNFVTGLQNECVDIVEKFYKSKKSILGETIGEVVTAAMAVSGYNACMGKIIAAPTAGSCGVMPAVLTVCESRGYKREDIVKSMFTAAGLADIIAQIATFAGAEGGCMAECGSAAGMAASACAEIMGGTPQQCADAFALTISAMLGLICDPIAGFVEVPCMGKNVMSAVHAMVSAEMACAGFRSVIPADEVVSAMKEVGDGMDERFKETSLGGLANTPTGRAIAEKLLGKLNK</sequence>
<keyword evidence="14" id="KW-1185">Reference proteome</keyword>
<comment type="similarity">
    <text evidence="3 11">Belongs to the iron-sulfur dependent L-serine dehydratase family.</text>
</comment>
<evidence type="ECO:0000256" key="8">
    <source>
        <dbReference type="ARBA" id="ARBA00023014"/>
    </source>
</evidence>
<organism evidence="13 14">
    <name type="scientific">Brachyspira hyodysenteriae (strain ATCC 49526 / WA1)</name>
    <dbReference type="NCBI Taxonomy" id="565034"/>
    <lineage>
        <taxon>Bacteria</taxon>
        <taxon>Pseudomonadati</taxon>
        <taxon>Spirochaetota</taxon>
        <taxon>Spirochaetia</taxon>
        <taxon>Brachyspirales</taxon>
        <taxon>Brachyspiraceae</taxon>
        <taxon>Brachyspira</taxon>
    </lineage>
</organism>
<evidence type="ECO:0000256" key="7">
    <source>
        <dbReference type="ARBA" id="ARBA00023004"/>
    </source>
</evidence>
<dbReference type="InterPro" id="IPR036148">
    <property type="entry name" value="MmgE/PrpD_sf"/>
</dbReference>
<dbReference type="InterPro" id="IPR004642">
    <property type="entry name" value="Ser_deHydtase_asu"/>
</dbReference>
<evidence type="ECO:0000256" key="11">
    <source>
        <dbReference type="RuleBase" id="RU366059"/>
    </source>
</evidence>
<comment type="pathway">
    <text evidence="2">Carbohydrate biosynthesis; gluconeogenesis.</text>
</comment>